<accession>A0A4C1SXU5</accession>
<dbReference type="AlphaFoldDB" id="A0A4C1SXU5"/>
<name>A0A4C1SXU5_EUMVA</name>
<proteinExistence type="predicted"/>
<sequence>MEIWLKNLEEVKPGVRPLAPSTEFISETIAISKFIKRYDYRPSRCSDHLCVLEELRRGLQHGRGTEGSKAVIAESTRVEESQSIHVDGIRIETIVDVVSKRKYCER</sequence>
<dbReference type="Proteomes" id="UP000299102">
    <property type="component" value="Unassembled WGS sequence"/>
</dbReference>
<organism evidence="1 2">
    <name type="scientific">Eumeta variegata</name>
    <name type="common">Bagworm moth</name>
    <name type="synonym">Eumeta japonica</name>
    <dbReference type="NCBI Taxonomy" id="151549"/>
    <lineage>
        <taxon>Eukaryota</taxon>
        <taxon>Metazoa</taxon>
        <taxon>Ecdysozoa</taxon>
        <taxon>Arthropoda</taxon>
        <taxon>Hexapoda</taxon>
        <taxon>Insecta</taxon>
        <taxon>Pterygota</taxon>
        <taxon>Neoptera</taxon>
        <taxon>Endopterygota</taxon>
        <taxon>Lepidoptera</taxon>
        <taxon>Glossata</taxon>
        <taxon>Ditrysia</taxon>
        <taxon>Tineoidea</taxon>
        <taxon>Psychidae</taxon>
        <taxon>Oiketicinae</taxon>
        <taxon>Eumeta</taxon>
    </lineage>
</organism>
<dbReference type="EMBL" id="BGZK01000023">
    <property type="protein sequence ID" value="GBP06776.1"/>
    <property type="molecule type" value="Genomic_DNA"/>
</dbReference>
<keyword evidence="2" id="KW-1185">Reference proteome</keyword>
<evidence type="ECO:0000313" key="1">
    <source>
        <dbReference type="EMBL" id="GBP06776.1"/>
    </source>
</evidence>
<evidence type="ECO:0000313" key="2">
    <source>
        <dbReference type="Proteomes" id="UP000299102"/>
    </source>
</evidence>
<gene>
    <name evidence="1" type="ORF">EVAR_92705_1</name>
</gene>
<reference evidence="1 2" key="1">
    <citation type="journal article" date="2019" name="Commun. Biol.">
        <title>The bagworm genome reveals a unique fibroin gene that provides high tensile strength.</title>
        <authorList>
            <person name="Kono N."/>
            <person name="Nakamura H."/>
            <person name="Ohtoshi R."/>
            <person name="Tomita M."/>
            <person name="Numata K."/>
            <person name="Arakawa K."/>
        </authorList>
    </citation>
    <scope>NUCLEOTIDE SEQUENCE [LARGE SCALE GENOMIC DNA]</scope>
</reference>
<comment type="caution">
    <text evidence="1">The sequence shown here is derived from an EMBL/GenBank/DDBJ whole genome shotgun (WGS) entry which is preliminary data.</text>
</comment>
<protein>
    <submittedName>
        <fullName evidence="1">Uncharacterized protein</fullName>
    </submittedName>
</protein>